<dbReference type="GO" id="GO:0005737">
    <property type="term" value="C:cytoplasm"/>
    <property type="evidence" value="ECO:0007669"/>
    <property type="project" value="TreeGrafter"/>
</dbReference>
<dbReference type="InParanoid" id="A0A409YCG3"/>
<evidence type="ECO:0000259" key="3">
    <source>
        <dbReference type="Pfam" id="PF00656"/>
    </source>
</evidence>
<feature type="compositionally biased region" description="Low complexity" evidence="2">
    <location>
        <begin position="599"/>
        <end position="614"/>
    </location>
</feature>
<evidence type="ECO:0000313" key="4">
    <source>
        <dbReference type="EMBL" id="PPR00695.1"/>
    </source>
</evidence>
<dbReference type="PANTHER" id="PTHR48104">
    <property type="entry name" value="METACASPASE-4"/>
    <property type="match status" value="1"/>
</dbReference>
<dbReference type="Gene3D" id="3.40.50.12660">
    <property type="match status" value="1"/>
</dbReference>
<feature type="domain" description="Peptidase C14 caspase" evidence="3">
    <location>
        <begin position="719"/>
        <end position="936"/>
    </location>
</feature>
<keyword evidence="5" id="KW-1185">Reference proteome</keyword>
<evidence type="ECO:0000256" key="2">
    <source>
        <dbReference type="SAM" id="MobiDB-lite"/>
    </source>
</evidence>
<name>A0A409YCG3_9AGAR</name>
<dbReference type="PANTHER" id="PTHR48104:SF30">
    <property type="entry name" value="METACASPASE-1"/>
    <property type="match status" value="1"/>
</dbReference>
<dbReference type="InterPro" id="IPR011600">
    <property type="entry name" value="Pept_C14_caspase"/>
</dbReference>
<feature type="compositionally biased region" description="Low complexity" evidence="2">
    <location>
        <begin position="537"/>
        <end position="551"/>
    </location>
</feature>
<evidence type="ECO:0000313" key="5">
    <source>
        <dbReference type="Proteomes" id="UP000284842"/>
    </source>
</evidence>
<comment type="caution">
    <text evidence="4">The sequence shown here is derived from an EMBL/GenBank/DDBJ whole genome shotgun (WGS) entry which is preliminary data.</text>
</comment>
<accession>A0A409YCG3</accession>
<feature type="compositionally biased region" description="Low complexity" evidence="2">
    <location>
        <begin position="501"/>
        <end position="510"/>
    </location>
</feature>
<evidence type="ECO:0000256" key="1">
    <source>
        <dbReference type="ARBA" id="ARBA00009005"/>
    </source>
</evidence>
<proteinExistence type="inferred from homology"/>
<sequence>MHPALQNHFILHHIFDQWDIQETTTGCYNAALVCRTFYNPSQDVLWRRLNSVLPLFKLLSNFSYDETDDIWVMIGDVSPSELQTLQVFGRRVREMRIHVCKEQIDPSAYVILTRALGANPLLPNIQELTYSPWFNDHAFHIILNLLFSPSLRQVDLTAKKNTPLHNYSTFTQRLVMAPQLTHLHLWHLSPSNKVLDGIFSLKNLSDVALDLSGSPKAMINRAMLFSLGALECLSRLTIRLAADVDWVPSDSATTKQSIVFSKLVYLTLHCSFDDALQLVASSRLPSLQILDHQILLPEPPINSIFRWKEFINGLRTSTTSQFTSLYLHPSPFHNITNQEEWAIMETHPNMSFHDLADSLLQLNLTELRLCFPLFHSLCVDDFAAMGAAWPDMTSLQLHAISLQNPIPDTSLLRLITTTFPRLSFLSTDVNAERIEKPSRVSSSHPLKTLQNAYNLDSKPDDPLPKFYPTPKAIMVTPIYDDRDLGAPIPSEYTRSPSRPISGYYSDSDSASYRDRPYVRAVYTDSEYQDDRTERGSRYSSPPRSRTPSEGSSRGRRPYTPMSYQDDDRYNRYSYHYSRQEPYRDSSAPRYSTDLESHRYSAYPSRPSSYAPHASQPSPGAYYGRASQQYPPFIPPSHAGSAQAGPSHHHSAIPFVLSHASHASRPPASTGSWEHIYPSSASSTGGRSLADERGLDEVFEEILRLIPVNPRFCFSNCTGRKKAVCVGVNYTGQKDALKGCGNDARAMRKYLMEFHNFKSQNIMLLTDDELGGASAKPTRREMFDAMKWLVADAKMHDSLFFHYSGHGGQVDDETGQEADGKDEVIFPMDFKEAGDIVDDELFKTLVEPLPPGVRLTAVFDSCHSGTVLDLPYLHSAHGRLRSISHISRRMRKRGQAPSADVISFSACRDDETSADTFHGGVAVGAMSYALISTLKKSLSLNMTRRLKYQDLIL</sequence>
<dbReference type="EMBL" id="NHTK01001298">
    <property type="protein sequence ID" value="PPR00695.1"/>
    <property type="molecule type" value="Genomic_DNA"/>
</dbReference>
<protein>
    <recommendedName>
        <fullName evidence="3">Peptidase C14 caspase domain-containing protein</fullName>
    </recommendedName>
</protein>
<dbReference type="AlphaFoldDB" id="A0A409YCG3"/>
<feature type="region of interest" description="Disordered" evidence="2">
    <location>
        <begin position="486"/>
        <end position="688"/>
    </location>
</feature>
<dbReference type="GO" id="GO:0006508">
    <property type="term" value="P:proteolysis"/>
    <property type="evidence" value="ECO:0007669"/>
    <property type="project" value="InterPro"/>
</dbReference>
<dbReference type="Proteomes" id="UP000284842">
    <property type="component" value="Unassembled WGS sequence"/>
</dbReference>
<gene>
    <name evidence="4" type="ORF">CVT24_000983</name>
</gene>
<organism evidence="4 5">
    <name type="scientific">Panaeolus cyanescens</name>
    <dbReference type="NCBI Taxonomy" id="181874"/>
    <lineage>
        <taxon>Eukaryota</taxon>
        <taxon>Fungi</taxon>
        <taxon>Dikarya</taxon>
        <taxon>Basidiomycota</taxon>
        <taxon>Agaricomycotina</taxon>
        <taxon>Agaricomycetes</taxon>
        <taxon>Agaricomycetidae</taxon>
        <taxon>Agaricales</taxon>
        <taxon>Agaricineae</taxon>
        <taxon>Galeropsidaceae</taxon>
        <taxon>Panaeolus</taxon>
    </lineage>
</organism>
<feature type="compositionally biased region" description="Low complexity" evidence="2">
    <location>
        <begin position="657"/>
        <end position="668"/>
    </location>
</feature>
<dbReference type="Pfam" id="PF00656">
    <property type="entry name" value="Peptidase_C14"/>
    <property type="match status" value="1"/>
</dbReference>
<comment type="similarity">
    <text evidence="1">Belongs to the peptidase C14B family.</text>
</comment>
<dbReference type="GO" id="GO:0004197">
    <property type="term" value="F:cysteine-type endopeptidase activity"/>
    <property type="evidence" value="ECO:0007669"/>
    <property type="project" value="InterPro"/>
</dbReference>
<reference evidence="4 5" key="1">
    <citation type="journal article" date="2018" name="Evol. Lett.">
        <title>Horizontal gene cluster transfer increased hallucinogenic mushroom diversity.</title>
        <authorList>
            <person name="Reynolds H.T."/>
            <person name="Vijayakumar V."/>
            <person name="Gluck-Thaler E."/>
            <person name="Korotkin H.B."/>
            <person name="Matheny P.B."/>
            <person name="Slot J.C."/>
        </authorList>
    </citation>
    <scope>NUCLEOTIDE SEQUENCE [LARGE SCALE GENOMIC DNA]</scope>
    <source>
        <strain evidence="4 5">2629</strain>
    </source>
</reference>
<dbReference type="InterPro" id="IPR050452">
    <property type="entry name" value="Metacaspase"/>
</dbReference>
<dbReference type="OrthoDB" id="3223806at2759"/>